<protein>
    <submittedName>
        <fullName evidence="6">GntR family transcriptional regulator</fullName>
    </submittedName>
</protein>
<dbReference type="RefSeq" id="WP_188909098.1">
    <property type="nucleotide sequence ID" value="NZ_BMIQ01000003.1"/>
</dbReference>
<proteinExistence type="predicted"/>
<dbReference type="SMART" id="SM00895">
    <property type="entry name" value="FCD"/>
    <property type="match status" value="1"/>
</dbReference>
<dbReference type="InterPro" id="IPR000524">
    <property type="entry name" value="Tscrpt_reg_HTH_GntR"/>
</dbReference>
<evidence type="ECO:0000259" key="5">
    <source>
        <dbReference type="PROSITE" id="PS50949"/>
    </source>
</evidence>
<dbReference type="PANTHER" id="PTHR43537">
    <property type="entry name" value="TRANSCRIPTIONAL REGULATOR, GNTR FAMILY"/>
    <property type="match status" value="1"/>
</dbReference>
<dbReference type="AlphaFoldDB" id="A0A917E6N2"/>
<dbReference type="PROSITE" id="PS50949">
    <property type="entry name" value="HTH_GNTR"/>
    <property type="match status" value="1"/>
</dbReference>
<feature type="domain" description="HTH gntR-type" evidence="5">
    <location>
        <begin position="21"/>
        <end position="88"/>
    </location>
</feature>
<dbReference type="Pfam" id="PF00392">
    <property type="entry name" value="GntR"/>
    <property type="match status" value="1"/>
</dbReference>
<comment type="caution">
    <text evidence="6">The sequence shown here is derived from an EMBL/GenBank/DDBJ whole genome shotgun (WGS) entry which is preliminary data.</text>
</comment>
<organism evidence="6 7">
    <name type="scientific">Aureimonas endophytica</name>
    <dbReference type="NCBI Taxonomy" id="2027858"/>
    <lineage>
        <taxon>Bacteria</taxon>
        <taxon>Pseudomonadati</taxon>
        <taxon>Pseudomonadota</taxon>
        <taxon>Alphaproteobacteria</taxon>
        <taxon>Hyphomicrobiales</taxon>
        <taxon>Aurantimonadaceae</taxon>
        <taxon>Aureimonas</taxon>
    </lineage>
</organism>
<dbReference type="InterPro" id="IPR011711">
    <property type="entry name" value="GntR_C"/>
</dbReference>
<dbReference type="GO" id="GO:0003700">
    <property type="term" value="F:DNA-binding transcription factor activity"/>
    <property type="evidence" value="ECO:0007669"/>
    <property type="project" value="InterPro"/>
</dbReference>
<sequence length="248" mass="28155">MSEEKPKRKTPSLTRVAERSADSAERAYHAIRRELVEFRIPPKERINEVHLARDLQLSRTPIREALNRLASEGFVTFSPNRGFFFRGLDIEDLIDLFEMRMIVETGAFALLCERADAEGLARLEAFWTEAKHRYAARDADEILDLDEKFHILLAELSGNPEIVRVLTALNARIRFIRRVQIEHDPLMSSLVEDHSAIVAAALARDGAGGIEILRRHISMTVADAKIALKEALLRLFTAEAPRPERRPG</sequence>
<evidence type="ECO:0000313" key="7">
    <source>
        <dbReference type="Proteomes" id="UP000644699"/>
    </source>
</evidence>
<dbReference type="SMART" id="SM00345">
    <property type="entry name" value="HTH_GNTR"/>
    <property type="match status" value="1"/>
</dbReference>
<dbReference type="GO" id="GO:0003677">
    <property type="term" value="F:DNA binding"/>
    <property type="evidence" value="ECO:0007669"/>
    <property type="project" value="UniProtKB-KW"/>
</dbReference>
<evidence type="ECO:0000313" key="6">
    <source>
        <dbReference type="EMBL" id="GGE05916.1"/>
    </source>
</evidence>
<reference evidence="6" key="2">
    <citation type="submission" date="2020-09" db="EMBL/GenBank/DDBJ databases">
        <authorList>
            <person name="Sun Q."/>
            <person name="Zhou Y."/>
        </authorList>
    </citation>
    <scope>NUCLEOTIDE SEQUENCE</scope>
    <source>
        <strain evidence="6">CGMCC 1.15367</strain>
    </source>
</reference>
<dbReference type="PANTHER" id="PTHR43537:SF45">
    <property type="entry name" value="GNTR FAMILY REGULATORY PROTEIN"/>
    <property type="match status" value="1"/>
</dbReference>
<evidence type="ECO:0000256" key="4">
    <source>
        <dbReference type="SAM" id="MobiDB-lite"/>
    </source>
</evidence>
<dbReference type="SUPFAM" id="SSF46785">
    <property type="entry name" value="Winged helix' DNA-binding domain"/>
    <property type="match status" value="1"/>
</dbReference>
<dbReference type="SUPFAM" id="SSF48008">
    <property type="entry name" value="GntR ligand-binding domain-like"/>
    <property type="match status" value="1"/>
</dbReference>
<dbReference type="InterPro" id="IPR036388">
    <property type="entry name" value="WH-like_DNA-bd_sf"/>
</dbReference>
<dbReference type="InterPro" id="IPR008920">
    <property type="entry name" value="TF_FadR/GntR_C"/>
</dbReference>
<dbReference type="EMBL" id="BMIQ01000003">
    <property type="protein sequence ID" value="GGE05916.1"/>
    <property type="molecule type" value="Genomic_DNA"/>
</dbReference>
<keyword evidence="3" id="KW-0804">Transcription</keyword>
<reference evidence="6" key="1">
    <citation type="journal article" date="2014" name="Int. J. Syst. Evol. Microbiol.">
        <title>Complete genome sequence of Corynebacterium casei LMG S-19264T (=DSM 44701T), isolated from a smear-ripened cheese.</title>
        <authorList>
            <consortium name="US DOE Joint Genome Institute (JGI-PGF)"/>
            <person name="Walter F."/>
            <person name="Albersmeier A."/>
            <person name="Kalinowski J."/>
            <person name="Ruckert C."/>
        </authorList>
    </citation>
    <scope>NUCLEOTIDE SEQUENCE</scope>
    <source>
        <strain evidence="6">CGMCC 1.15367</strain>
    </source>
</reference>
<dbReference type="Proteomes" id="UP000644699">
    <property type="component" value="Unassembled WGS sequence"/>
</dbReference>
<gene>
    <name evidence="6" type="ORF">GCM10011390_26230</name>
</gene>
<keyword evidence="2" id="KW-0238">DNA-binding</keyword>
<name>A0A917E6N2_9HYPH</name>
<evidence type="ECO:0000256" key="1">
    <source>
        <dbReference type="ARBA" id="ARBA00023015"/>
    </source>
</evidence>
<evidence type="ECO:0000256" key="2">
    <source>
        <dbReference type="ARBA" id="ARBA00023125"/>
    </source>
</evidence>
<dbReference type="InterPro" id="IPR036390">
    <property type="entry name" value="WH_DNA-bd_sf"/>
</dbReference>
<keyword evidence="1" id="KW-0805">Transcription regulation</keyword>
<dbReference type="Gene3D" id="1.10.10.10">
    <property type="entry name" value="Winged helix-like DNA-binding domain superfamily/Winged helix DNA-binding domain"/>
    <property type="match status" value="1"/>
</dbReference>
<keyword evidence="7" id="KW-1185">Reference proteome</keyword>
<evidence type="ECO:0000256" key="3">
    <source>
        <dbReference type="ARBA" id="ARBA00023163"/>
    </source>
</evidence>
<dbReference type="Pfam" id="PF07729">
    <property type="entry name" value="FCD"/>
    <property type="match status" value="1"/>
</dbReference>
<accession>A0A917E6N2</accession>
<feature type="region of interest" description="Disordered" evidence="4">
    <location>
        <begin position="1"/>
        <end position="21"/>
    </location>
</feature>
<dbReference type="Gene3D" id="1.20.120.530">
    <property type="entry name" value="GntR ligand-binding domain-like"/>
    <property type="match status" value="1"/>
</dbReference>